<sequence>MDEFNQEMDTVYGWKIQGDKIVPPETRLPKNVIERIAWIRQYTEEGLTFLGALIAVLAPDEEDAKAQFALGAGESEWLPMTKECREWLYNSPFTTIRQQAIALALMYGAKGE</sequence>
<organism evidence="1 2">
    <name type="scientific">Schleiferilactobacillus harbinensis</name>
    <dbReference type="NCBI Taxonomy" id="304207"/>
    <lineage>
        <taxon>Bacteria</taxon>
        <taxon>Bacillati</taxon>
        <taxon>Bacillota</taxon>
        <taxon>Bacilli</taxon>
        <taxon>Lactobacillales</taxon>
        <taxon>Lactobacillaceae</taxon>
        <taxon>Schleiferilactobacillus</taxon>
    </lineage>
</organism>
<evidence type="ECO:0000313" key="1">
    <source>
        <dbReference type="EMBL" id="QFR24103.1"/>
    </source>
</evidence>
<protein>
    <submittedName>
        <fullName evidence="1">Uncharacterized protein</fullName>
    </submittedName>
</protein>
<proteinExistence type="predicted"/>
<accession>A0A5P8M6K0</accession>
<dbReference type="KEGG" id="lhb:D1010_12305"/>
<dbReference type="Proteomes" id="UP000326779">
    <property type="component" value="Chromosome"/>
</dbReference>
<dbReference type="AlphaFoldDB" id="A0A5P8M6K0"/>
<dbReference type="EMBL" id="CP045143">
    <property type="protein sequence ID" value="QFR24103.1"/>
    <property type="molecule type" value="Genomic_DNA"/>
</dbReference>
<name>A0A5P8M6K0_9LACO</name>
<dbReference type="RefSeq" id="WP_152261112.1">
    <property type="nucleotide sequence ID" value="NZ_CP045143.1"/>
</dbReference>
<evidence type="ECO:0000313" key="2">
    <source>
        <dbReference type="Proteomes" id="UP000326779"/>
    </source>
</evidence>
<reference evidence="1 2" key="1">
    <citation type="submission" date="2019-10" db="EMBL/GenBank/DDBJ databases">
        <title>The completed genome of Lactobacillus harbinensis M1.</title>
        <authorList>
            <person name="Zheng Y."/>
        </authorList>
    </citation>
    <scope>NUCLEOTIDE SEQUENCE [LARGE SCALE GENOMIC DNA]</scope>
    <source>
        <strain evidence="1 2">M1</strain>
    </source>
</reference>
<gene>
    <name evidence="1" type="ORF">D1010_12305</name>
</gene>